<dbReference type="InterPro" id="IPR007348">
    <property type="entry name" value="CopC_dom"/>
</dbReference>
<evidence type="ECO:0000313" key="14">
    <source>
        <dbReference type="Proteomes" id="UP000075755"/>
    </source>
</evidence>
<proteinExistence type="predicted"/>
<protein>
    <submittedName>
        <fullName evidence="13">Copper transport protein</fullName>
    </submittedName>
</protein>
<evidence type="ECO:0000256" key="7">
    <source>
        <dbReference type="ARBA" id="ARBA00023008"/>
    </source>
</evidence>
<feature type="transmembrane region" description="Helical" evidence="9">
    <location>
        <begin position="161"/>
        <end position="181"/>
    </location>
</feature>
<feature type="transmembrane region" description="Helical" evidence="9">
    <location>
        <begin position="236"/>
        <end position="255"/>
    </location>
</feature>
<name>A0AAC8YKL9_AMIAI</name>
<keyword evidence="5" id="KW-0732">Signal</keyword>
<evidence type="ECO:0000313" key="13">
    <source>
        <dbReference type="EMBL" id="MBB3707166.1"/>
    </source>
</evidence>
<dbReference type="RefSeq" id="WP_067956024.1">
    <property type="nucleotide sequence ID" value="NZ_CP015005.1"/>
</dbReference>
<comment type="subcellular location">
    <subcellularLocation>
        <location evidence="1">Cell membrane</location>
        <topology evidence="1">Multi-pass membrane protein</topology>
    </subcellularLocation>
</comment>
<reference evidence="12 14" key="1">
    <citation type="submission" date="2016-03" db="EMBL/GenBank/DDBJ databases">
        <title>Complete genome of Aminobacter aminovorans KCTC 2477.</title>
        <authorList>
            <person name="Kim K.M."/>
        </authorList>
    </citation>
    <scope>NUCLEOTIDE SEQUENCE [LARGE SCALE GENOMIC DNA]</scope>
    <source>
        <strain evidence="12 14">KCTC 2477</strain>
    </source>
</reference>
<keyword evidence="15" id="KW-1185">Reference proteome</keyword>
<evidence type="ECO:0000256" key="9">
    <source>
        <dbReference type="SAM" id="Phobius"/>
    </source>
</evidence>
<feature type="transmembrane region" description="Helical" evidence="9">
    <location>
        <begin position="262"/>
        <end position="282"/>
    </location>
</feature>
<reference evidence="13 15" key="2">
    <citation type="submission" date="2020-08" db="EMBL/GenBank/DDBJ databases">
        <title>Genomic Encyclopedia of Type Strains, Phase IV (KMG-IV): sequencing the most valuable type-strain genomes for metagenomic binning, comparative biology and taxonomic classification.</title>
        <authorList>
            <person name="Goeker M."/>
        </authorList>
    </citation>
    <scope>NUCLEOTIDE SEQUENCE [LARGE SCALE GENOMIC DNA]</scope>
    <source>
        <strain evidence="13 15">DSM 10368</strain>
    </source>
</reference>
<sequence>MGARFPCLTGGGIVGDSARLLVFLCGLIMAASAFLGTTSVARAHASLLRSTPVEGAVVQAAPAELLLGFSETVAPLVTELIGPDGTKTRLTAKANGADLAIAWPGWKAEGTYLLSWRVVSSDGHPVAGVLSFSVGNPSVTPPAAPELNDTSMRLAIWSAKLVLYLGLFLGVGGAFALAWLMPGKHSGVGVIGALLVAGLVAAPVSFGLQGLDALGAPLALFGQGMGWQAAAATSYAFTAAIAFIALSLALLALASDASLARWLSLAGLVGVGTALAASGHASAATPQWLTRPMVFVHGTGIAFWAGALLPLAFCWREGGESAELALRRFSVAIPYVVAALVAAGLVLTVIQVEAVPALWHTGYGLLLSAKLVLAFALLALAGFNRWQLTKPALAEQRGAQRLLVRSILVETLLMVAILGLVAGFRFTPPPRVLAVEAAEPAAIHIHTPVAMADFALSPGHAGAVSASIMVMTGDFGPLDARGVVLRLSQSGSTEIKADAYKPGDGTWRIDSLDLPAPGIWAVAIDIDMAEGQVVTLDGAVAIRPATGW</sequence>
<feature type="domain" description="CopC" evidence="10">
    <location>
        <begin position="44"/>
        <end position="134"/>
    </location>
</feature>
<dbReference type="AlphaFoldDB" id="A0AAC8YKL9"/>
<dbReference type="GO" id="GO:0042597">
    <property type="term" value="C:periplasmic space"/>
    <property type="evidence" value="ECO:0007669"/>
    <property type="project" value="InterPro"/>
</dbReference>
<feature type="transmembrane region" description="Helical" evidence="9">
    <location>
        <begin position="326"/>
        <end position="350"/>
    </location>
</feature>
<keyword evidence="8 9" id="KW-0472">Membrane</keyword>
<dbReference type="InterPro" id="IPR008457">
    <property type="entry name" value="Cu-R_CopD_dom"/>
</dbReference>
<keyword evidence="3 9" id="KW-0812">Transmembrane</keyword>
<feature type="domain" description="Copper resistance protein D" evidence="11">
    <location>
        <begin position="325"/>
        <end position="423"/>
    </location>
</feature>
<dbReference type="InterPro" id="IPR014756">
    <property type="entry name" value="Ig_E-set"/>
</dbReference>
<evidence type="ECO:0000259" key="11">
    <source>
        <dbReference type="Pfam" id="PF05425"/>
    </source>
</evidence>
<keyword evidence="2" id="KW-1003">Cell membrane</keyword>
<keyword evidence="7" id="KW-0186">Copper</keyword>
<evidence type="ECO:0000256" key="1">
    <source>
        <dbReference type="ARBA" id="ARBA00004651"/>
    </source>
</evidence>
<dbReference type="Proteomes" id="UP000075755">
    <property type="component" value="Chromosome"/>
</dbReference>
<evidence type="ECO:0000256" key="8">
    <source>
        <dbReference type="ARBA" id="ARBA00023136"/>
    </source>
</evidence>
<dbReference type="Pfam" id="PF04234">
    <property type="entry name" value="CopC"/>
    <property type="match status" value="1"/>
</dbReference>
<dbReference type="GO" id="GO:0005507">
    <property type="term" value="F:copper ion binding"/>
    <property type="evidence" value="ECO:0007669"/>
    <property type="project" value="InterPro"/>
</dbReference>
<feature type="transmembrane region" description="Helical" evidence="9">
    <location>
        <begin position="294"/>
        <end position="314"/>
    </location>
</feature>
<dbReference type="InterPro" id="IPR014755">
    <property type="entry name" value="Cu-Rt/internalin_Ig-like"/>
</dbReference>
<dbReference type="GO" id="GO:0046688">
    <property type="term" value="P:response to copper ion"/>
    <property type="evidence" value="ECO:0007669"/>
    <property type="project" value="InterPro"/>
</dbReference>
<keyword evidence="6 9" id="KW-1133">Transmembrane helix</keyword>
<dbReference type="PANTHER" id="PTHR34820">
    <property type="entry name" value="INNER MEMBRANE PROTEIN YEBZ"/>
    <property type="match status" value="1"/>
</dbReference>
<evidence type="ECO:0000313" key="12">
    <source>
        <dbReference type="EMBL" id="AMS39878.1"/>
    </source>
</evidence>
<evidence type="ECO:0000256" key="5">
    <source>
        <dbReference type="ARBA" id="ARBA00022729"/>
    </source>
</evidence>
<evidence type="ECO:0000256" key="2">
    <source>
        <dbReference type="ARBA" id="ARBA00022475"/>
    </source>
</evidence>
<organism evidence="12 14">
    <name type="scientific">Aminobacter aminovorans</name>
    <name type="common">Chelatobacter heintzii</name>
    <dbReference type="NCBI Taxonomy" id="83263"/>
    <lineage>
        <taxon>Bacteria</taxon>
        <taxon>Pseudomonadati</taxon>
        <taxon>Pseudomonadota</taxon>
        <taxon>Alphaproteobacteria</taxon>
        <taxon>Hyphomicrobiales</taxon>
        <taxon>Phyllobacteriaceae</taxon>
        <taxon>Aminobacter</taxon>
    </lineage>
</organism>
<dbReference type="GO" id="GO:0006825">
    <property type="term" value="P:copper ion transport"/>
    <property type="evidence" value="ECO:0007669"/>
    <property type="project" value="InterPro"/>
</dbReference>
<feature type="transmembrane region" description="Helical" evidence="9">
    <location>
        <begin position="20"/>
        <end position="41"/>
    </location>
</feature>
<dbReference type="KEGG" id="aak:AA2016_0940"/>
<feature type="transmembrane region" description="Helical" evidence="9">
    <location>
        <begin position="402"/>
        <end position="424"/>
    </location>
</feature>
<dbReference type="EMBL" id="CP015005">
    <property type="protein sequence ID" value="AMS39878.1"/>
    <property type="molecule type" value="Genomic_DNA"/>
</dbReference>
<evidence type="ECO:0000313" key="15">
    <source>
        <dbReference type="Proteomes" id="UP000577697"/>
    </source>
</evidence>
<evidence type="ECO:0000256" key="4">
    <source>
        <dbReference type="ARBA" id="ARBA00022723"/>
    </source>
</evidence>
<feature type="transmembrane region" description="Helical" evidence="9">
    <location>
        <begin position="362"/>
        <end position="381"/>
    </location>
</feature>
<keyword evidence="4" id="KW-0479">Metal-binding</keyword>
<evidence type="ECO:0000256" key="6">
    <source>
        <dbReference type="ARBA" id="ARBA00022989"/>
    </source>
</evidence>
<dbReference type="GO" id="GO:0005886">
    <property type="term" value="C:plasma membrane"/>
    <property type="evidence" value="ECO:0007669"/>
    <property type="project" value="UniProtKB-SubCell"/>
</dbReference>
<evidence type="ECO:0000259" key="10">
    <source>
        <dbReference type="Pfam" id="PF04234"/>
    </source>
</evidence>
<evidence type="ECO:0000256" key="3">
    <source>
        <dbReference type="ARBA" id="ARBA00022692"/>
    </source>
</evidence>
<dbReference type="EMBL" id="JACICB010000012">
    <property type="protein sequence ID" value="MBB3707166.1"/>
    <property type="molecule type" value="Genomic_DNA"/>
</dbReference>
<dbReference type="SUPFAM" id="SSF81296">
    <property type="entry name" value="E set domains"/>
    <property type="match status" value="1"/>
</dbReference>
<dbReference type="Proteomes" id="UP000577697">
    <property type="component" value="Unassembled WGS sequence"/>
</dbReference>
<dbReference type="InterPro" id="IPR032694">
    <property type="entry name" value="CopC/D"/>
</dbReference>
<gene>
    <name evidence="12" type="ORF">AA2016_0940</name>
    <name evidence="13" type="ORF">FHS67_003494</name>
</gene>
<accession>A0AAC8YKL9</accession>
<dbReference type="Pfam" id="PF05425">
    <property type="entry name" value="CopD"/>
    <property type="match status" value="1"/>
</dbReference>
<feature type="transmembrane region" description="Helical" evidence="9">
    <location>
        <begin position="187"/>
        <end position="206"/>
    </location>
</feature>
<dbReference type="PANTHER" id="PTHR34820:SF4">
    <property type="entry name" value="INNER MEMBRANE PROTEIN YEBZ"/>
    <property type="match status" value="1"/>
</dbReference>
<dbReference type="Gene3D" id="2.60.40.1220">
    <property type="match status" value="1"/>
</dbReference>